<evidence type="ECO:0000256" key="3">
    <source>
        <dbReference type="ARBA" id="ARBA00022723"/>
    </source>
</evidence>
<dbReference type="InterPro" id="IPR033599">
    <property type="entry name" value="TAF1B/Rrn7"/>
</dbReference>
<keyword evidence="4 10" id="KW-0863">Zinc-finger</keyword>
<evidence type="ECO:0000256" key="11">
    <source>
        <dbReference type="SAM" id="MobiDB-lite"/>
    </source>
</evidence>
<feature type="domain" description="GATA-type" evidence="12">
    <location>
        <begin position="1"/>
        <end position="29"/>
    </location>
</feature>
<feature type="region of interest" description="Disordered" evidence="11">
    <location>
        <begin position="432"/>
        <end position="451"/>
    </location>
</feature>
<evidence type="ECO:0000256" key="1">
    <source>
        <dbReference type="ARBA" id="ARBA00004604"/>
    </source>
</evidence>
<evidence type="ECO:0000256" key="9">
    <source>
        <dbReference type="ARBA" id="ARBA00023242"/>
    </source>
</evidence>
<protein>
    <recommendedName>
        <fullName evidence="12">GATA-type domain-containing protein</fullName>
    </recommendedName>
</protein>
<dbReference type="GO" id="GO:0001164">
    <property type="term" value="F:RNA polymerase I core promoter sequence-specific DNA binding"/>
    <property type="evidence" value="ECO:0007669"/>
    <property type="project" value="InterPro"/>
</dbReference>
<evidence type="ECO:0000313" key="14">
    <source>
        <dbReference type="Proteomes" id="UP000282087"/>
    </source>
</evidence>
<feature type="compositionally biased region" description="Basic and acidic residues" evidence="11">
    <location>
        <begin position="432"/>
        <end position="449"/>
    </location>
</feature>
<evidence type="ECO:0000256" key="2">
    <source>
        <dbReference type="ARBA" id="ARBA00006899"/>
    </source>
</evidence>
<keyword evidence="6" id="KW-0805">Transcription regulation</keyword>
<evidence type="ECO:0000313" key="13">
    <source>
        <dbReference type="EMBL" id="RMX62736.1"/>
    </source>
</evidence>
<organism evidence="13 14">
    <name type="scientific">Peronospora effusa</name>
    <dbReference type="NCBI Taxonomy" id="542832"/>
    <lineage>
        <taxon>Eukaryota</taxon>
        <taxon>Sar</taxon>
        <taxon>Stramenopiles</taxon>
        <taxon>Oomycota</taxon>
        <taxon>Peronosporomycetes</taxon>
        <taxon>Peronosporales</taxon>
        <taxon>Peronosporaceae</taxon>
        <taxon>Peronospora</taxon>
    </lineage>
</organism>
<dbReference type="GO" id="GO:0070860">
    <property type="term" value="C:RNA polymerase I core factor complex"/>
    <property type="evidence" value="ECO:0007669"/>
    <property type="project" value="InterPro"/>
</dbReference>
<dbReference type="GO" id="GO:0008270">
    <property type="term" value="F:zinc ion binding"/>
    <property type="evidence" value="ECO:0007669"/>
    <property type="project" value="UniProtKB-KW"/>
</dbReference>
<keyword evidence="5" id="KW-0862">Zinc</keyword>
<comment type="subcellular location">
    <subcellularLocation>
        <location evidence="1">Nucleus</location>
        <location evidence="1">Nucleolus</location>
    </subcellularLocation>
</comment>
<dbReference type="EMBL" id="QLLG01000520">
    <property type="protein sequence ID" value="RMX62736.1"/>
    <property type="molecule type" value="Genomic_DNA"/>
</dbReference>
<evidence type="ECO:0000256" key="5">
    <source>
        <dbReference type="ARBA" id="ARBA00022833"/>
    </source>
</evidence>
<dbReference type="PANTHER" id="PTHR31576:SF2">
    <property type="entry name" value="TATA BOX-BINDING PROTEIN-ASSOCIATED FACTOR RNA POLYMERASE I SUBUNIT B"/>
    <property type="match status" value="1"/>
</dbReference>
<accession>A0A3M6VBI3</accession>
<name>A0A3M6VBI3_9STRA</name>
<dbReference type="VEuPathDB" id="FungiDB:DD237_001320"/>
<dbReference type="GO" id="GO:0006355">
    <property type="term" value="P:regulation of DNA-templated transcription"/>
    <property type="evidence" value="ECO:0007669"/>
    <property type="project" value="InterPro"/>
</dbReference>
<feature type="region of interest" description="Disordered" evidence="11">
    <location>
        <begin position="188"/>
        <end position="213"/>
    </location>
</feature>
<reference evidence="13 14" key="1">
    <citation type="submission" date="2018-06" db="EMBL/GenBank/DDBJ databases">
        <title>Comparative genomics of downy mildews reveals potential adaptations to biotrophy.</title>
        <authorList>
            <person name="Fletcher K."/>
            <person name="Klosterman S.J."/>
            <person name="Derevnina L."/>
            <person name="Martin F."/>
            <person name="Koike S."/>
            <person name="Reyes Chin-Wo S."/>
            <person name="Mou B."/>
            <person name="Michelmore R."/>
        </authorList>
    </citation>
    <scope>NUCLEOTIDE SEQUENCE [LARGE SCALE GENOMIC DNA]</scope>
    <source>
        <strain evidence="13 14">R14</strain>
    </source>
</reference>
<evidence type="ECO:0000256" key="6">
    <source>
        <dbReference type="ARBA" id="ARBA00023015"/>
    </source>
</evidence>
<dbReference type="Proteomes" id="UP000282087">
    <property type="component" value="Unassembled WGS sequence"/>
</dbReference>
<evidence type="ECO:0000256" key="7">
    <source>
        <dbReference type="ARBA" id="ARBA00023125"/>
    </source>
</evidence>
<evidence type="ECO:0000256" key="10">
    <source>
        <dbReference type="PROSITE-ProRule" id="PRU00094"/>
    </source>
</evidence>
<evidence type="ECO:0000259" key="12">
    <source>
        <dbReference type="PROSITE" id="PS50114"/>
    </source>
</evidence>
<evidence type="ECO:0000256" key="8">
    <source>
        <dbReference type="ARBA" id="ARBA00023163"/>
    </source>
</evidence>
<dbReference type="PROSITE" id="PS50114">
    <property type="entry name" value="GATA_ZN_FINGER_2"/>
    <property type="match status" value="1"/>
</dbReference>
<proteinExistence type="inferred from homology"/>
<dbReference type="GO" id="GO:0042790">
    <property type="term" value="P:nucleolar large rRNA transcription by RNA polymerase I"/>
    <property type="evidence" value="ECO:0007669"/>
    <property type="project" value="TreeGrafter"/>
</dbReference>
<keyword evidence="3" id="KW-0479">Metal-binding</keyword>
<comment type="similarity">
    <text evidence="2">Belongs to the RRN7/TAF1B family.</text>
</comment>
<keyword evidence="9" id="KW-0539">Nucleus</keyword>
<sequence>MLECQNCGATGDSFFSANYFGEMVCELCGTQSFLQARNETQDAEDMGMDVTTVLKTLKQRVVRRKKRDVHGNFVDKSSKEPLKKAPSQKTAPKLPELLDCIIATQMVLDGMARTLVKRIGSETFPAEEYPKAVKALWFKFLQTWGVKGTKPLLRCYNEFFMYYTREEEKSMDPAVTFDLLEQWDAEWEKKNEQEEERERYEDETVQEHDKDENKVTEPAIKRGRDKYIRTNVRLDGTLNKFSIVDMVGILMLASRVLNLGLLPSDFADWVATGVIPYHNALATTCADVPEVRDSVKFISRFFQSVMKRHRASTVQIAYSANHLMYHMGLRLPPLNVSLAVHRICATMGFPGEVFRNFQWISGFMNATGDQPEPPLLLQAEVDGYPRFNLTPTKEEKDKVDGILESEVGIVAHLVVAIKMCANWHEWIYERRDRKEDDKETKSDGDERKCKAPSAAAVHNSHLLPRRDLDALAQFAREVFIDPDHSGIPECLQEHIEELQRIQTTDVSMAPDSGLSEKLKQNNLYAYPAIHVDGVLAESDEAIDKRMHLLRSEEAGTASVQNADGEPKYDAFFYPVTFLTSRRSHLHSATEHVLEMLCRKIDTPIASVLMRLANLDKRMQSLVYHFERTEYHVGLLQQGHEKWKAAQKAAKGHHVVRA</sequence>
<gene>
    <name evidence="13" type="ORF">DD238_007101</name>
</gene>
<dbReference type="STRING" id="542832.A0A3M6VBI3"/>
<dbReference type="PANTHER" id="PTHR31576">
    <property type="entry name" value="TATA BOX-BINDING PROTEIN-ASSOCIATED FACTOR RNA POLYMERASE I SUBUNIT B"/>
    <property type="match status" value="1"/>
</dbReference>
<keyword evidence="7" id="KW-0238">DNA-binding</keyword>
<dbReference type="InterPro" id="IPR000679">
    <property type="entry name" value="Znf_GATA"/>
</dbReference>
<keyword evidence="14" id="KW-1185">Reference proteome</keyword>
<comment type="caution">
    <text evidence="13">The sequence shown here is derived from an EMBL/GenBank/DDBJ whole genome shotgun (WGS) entry which is preliminary data.</text>
</comment>
<dbReference type="AlphaFoldDB" id="A0A3M6VBI3"/>
<keyword evidence="8" id="KW-0804">Transcription</keyword>
<evidence type="ECO:0000256" key="4">
    <source>
        <dbReference type="ARBA" id="ARBA00022771"/>
    </source>
</evidence>